<sequence>MKSCTWSEEGPNRRRLGVALQGFAAERLQSRREEREKKGERERERKCSIVWAADDISRRALCQPSI</sequence>
<accession>W9R648</accession>
<reference evidence="2" key="1">
    <citation type="submission" date="2013-01" db="EMBL/GenBank/DDBJ databases">
        <title>Draft Genome Sequence of a Mulberry Tree, Morus notabilis C.K. Schneid.</title>
        <authorList>
            <person name="He N."/>
            <person name="Zhao S."/>
        </authorList>
    </citation>
    <scope>NUCLEOTIDE SEQUENCE</scope>
</reference>
<keyword evidence="2" id="KW-1185">Reference proteome</keyword>
<protein>
    <submittedName>
        <fullName evidence="1">Uncharacterized protein</fullName>
    </submittedName>
</protein>
<dbReference type="Proteomes" id="UP000030645">
    <property type="component" value="Unassembled WGS sequence"/>
</dbReference>
<proteinExistence type="predicted"/>
<dbReference type="AlphaFoldDB" id="W9R648"/>
<organism evidence="1 2">
    <name type="scientific">Morus notabilis</name>
    <dbReference type="NCBI Taxonomy" id="981085"/>
    <lineage>
        <taxon>Eukaryota</taxon>
        <taxon>Viridiplantae</taxon>
        <taxon>Streptophyta</taxon>
        <taxon>Embryophyta</taxon>
        <taxon>Tracheophyta</taxon>
        <taxon>Spermatophyta</taxon>
        <taxon>Magnoliopsida</taxon>
        <taxon>eudicotyledons</taxon>
        <taxon>Gunneridae</taxon>
        <taxon>Pentapetalae</taxon>
        <taxon>rosids</taxon>
        <taxon>fabids</taxon>
        <taxon>Rosales</taxon>
        <taxon>Moraceae</taxon>
        <taxon>Moreae</taxon>
        <taxon>Morus</taxon>
    </lineage>
</organism>
<gene>
    <name evidence="1" type="ORF">L484_009370</name>
</gene>
<name>W9R648_9ROSA</name>
<evidence type="ECO:0000313" key="2">
    <source>
        <dbReference type="Proteomes" id="UP000030645"/>
    </source>
</evidence>
<dbReference type="EMBL" id="KE344637">
    <property type="protein sequence ID" value="EXB73291.1"/>
    <property type="molecule type" value="Genomic_DNA"/>
</dbReference>
<evidence type="ECO:0000313" key="1">
    <source>
        <dbReference type="EMBL" id="EXB73291.1"/>
    </source>
</evidence>